<evidence type="ECO:0000256" key="2">
    <source>
        <dbReference type="ARBA" id="ARBA00022448"/>
    </source>
</evidence>
<dbReference type="EMBL" id="CAJGYO010000007">
    <property type="protein sequence ID" value="CAD6246799.1"/>
    <property type="molecule type" value="Genomic_DNA"/>
</dbReference>
<evidence type="ECO:0000256" key="7">
    <source>
        <dbReference type="ARBA" id="ARBA00023136"/>
    </source>
</evidence>
<evidence type="ECO:0000256" key="9">
    <source>
        <dbReference type="SAM" id="Phobius"/>
    </source>
</evidence>
<keyword evidence="7 9" id="KW-0472">Membrane</keyword>
<dbReference type="Pfam" id="PF13520">
    <property type="entry name" value="AA_permease_2"/>
    <property type="match status" value="1"/>
</dbReference>
<comment type="similarity">
    <text evidence="8">Belongs to the amino acid-polyamine-organocation (APC) superfamily. Polyamine:cation symporter (PHS) (TC 2.A.3.12) family.</text>
</comment>
<feature type="transmembrane region" description="Helical" evidence="9">
    <location>
        <begin position="227"/>
        <end position="253"/>
    </location>
</feature>
<evidence type="ECO:0000256" key="6">
    <source>
        <dbReference type="ARBA" id="ARBA00022989"/>
    </source>
</evidence>
<sequence>MGDRVGVNYNSVSEGKECKGGHGIPKLSMAPLVFLIFYEVSGAPFGIEDSVRAAGPLQAILGFLLFALIWSIPEALITAEMGTMFPENGGYVVWVSSALVYYFEEQYINYLVAKGVLPHACSQVRVQGAMALEVMREGNDKEKAYQGFDGCQDLLETAVIHLQGSEALLKSVLESNKKLLTNMNKIGERLLVVGGVMNTLFWNLNYWDSISTLTGEVENPKRTLPKALSYALVLVVGGYLYPLITCTAVVPVVREHWSDGYFSDIARILGGVWLQSWMQAVAALSNVGNFLTEMSSDSYQLLGMAERGMLPDFFAKRSRHGTSLIGILFSASGVILLSWMSFQEIVATENYLYCFGMILEFVAFIKLRVTHPNASRPYKVPLGTIGVVLMITPPTLLIVVVMALESFKVMAVSMLAMVVGLVLQPCLVYVEKKRLLRFSISADLPHLPDVQETAEDDVVPLLF</sequence>
<dbReference type="PANTHER" id="PTHR45826:SF2">
    <property type="entry name" value="AMINO ACID TRANSPORTER"/>
    <property type="match status" value="1"/>
</dbReference>
<dbReference type="GO" id="GO:0015293">
    <property type="term" value="F:symporter activity"/>
    <property type="evidence" value="ECO:0007669"/>
    <property type="project" value="UniProtKB-KW"/>
</dbReference>
<dbReference type="Gene3D" id="1.20.1740.10">
    <property type="entry name" value="Amino acid/polyamine transporter I"/>
    <property type="match status" value="2"/>
</dbReference>
<evidence type="ECO:0000256" key="8">
    <source>
        <dbReference type="ARBA" id="ARBA00024041"/>
    </source>
</evidence>
<feature type="transmembrane region" description="Helical" evidence="9">
    <location>
        <begin position="381"/>
        <end position="404"/>
    </location>
</feature>
<evidence type="ECO:0000256" key="1">
    <source>
        <dbReference type="ARBA" id="ARBA00004651"/>
    </source>
</evidence>
<organism evidence="10 11">
    <name type="scientific">Miscanthus lutarioriparius</name>
    <dbReference type="NCBI Taxonomy" id="422564"/>
    <lineage>
        <taxon>Eukaryota</taxon>
        <taxon>Viridiplantae</taxon>
        <taxon>Streptophyta</taxon>
        <taxon>Embryophyta</taxon>
        <taxon>Tracheophyta</taxon>
        <taxon>Spermatophyta</taxon>
        <taxon>Magnoliopsida</taxon>
        <taxon>Liliopsida</taxon>
        <taxon>Poales</taxon>
        <taxon>Poaceae</taxon>
        <taxon>PACMAD clade</taxon>
        <taxon>Panicoideae</taxon>
        <taxon>Andropogonodae</taxon>
        <taxon>Andropogoneae</taxon>
        <taxon>Saccharinae</taxon>
        <taxon>Miscanthus</taxon>
    </lineage>
</organism>
<feature type="transmembrane region" description="Helical" evidence="9">
    <location>
        <begin position="324"/>
        <end position="342"/>
    </location>
</feature>
<keyword evidence="5" id="KW-0769">Symport</keyword>
<feature type="transmembrane region" description="Helical" evidence="9">
    <location>
        <begin position="410"/>
        <end position="430"/>
    </location>
</feature>
<feature type="transmembrane region" description="Helical" evidence="9">
    <location>
        <begin position="53"/>
        <end position="72"/>
    </location>
</feature>
<dbReference type="InterPro" id="IPR002293">
    <property type="entry name" value="AA/rel_permease1"/>
</dbReference>
<feature type="transmembrane region" description="Helical" evidence="9">
    <location>
        <begin position="29"/>
        <end position="47"/>
    </location>
</feature>
<name>A0A811PTB0_9POAL</name>
<gene>
    <name evidence="10" type="ORF">NCGR_LOCUS31042</name>
</gene>
<feature type="transmembrane region" description="Helical" evidence="9">
    <location>
        <begin position="348"/>
        <end position="369"/>
    </location>
</feature>
<dbReference type="AlphaFoldDB" id="A0A811PTB0"/>
<evidence type="ECO:0000256" key="4">
    <source>
        <dbReference type="ARBA" id="ARBA00022692"/>
    </source>
</evidence>
<keyword evidence="11" id="KW-1185">Reference proteome</keyword>
<keyword evidence="6 9" id="KW-1133">Transmembrane helix</keyword>
<evidence type="ECO:0000313" key="10">
    <source>
        <dbReference type="EMBL" id="CAD6246799.1"/>
    </source>
</evidence>
<evidence type="ECO:0000313" key="11">
    <source>
        <dbReference type="Proteomes" id="UP000604825"/>
    </source>
</evidence>
<comment type="caution">
    <text evidence="10">The sequence shown here is derived from an EMBL/GenBank/DDBJ whole genome shotgun (WGS) entry which is preliminary data.</text>
</comment>
<keyword evidence="4 9" id="KW-0812">Transmembrane</keyword>
<protein>
    <submittedName>
        <fullName evidence="10">Uncharacterized protein</fullName>
    </submittedName>
</protein>
<proteinExistence type="inferred from homology"/>
<dbReference type="Proteomes" id="UP000604825">
    <property type="component" value="Unassembled WGS sequence"/>
</dbReference>
<comment type="subcellular location">
    <subcellularLocation>
        <location evidence="1">Cell membrane</location>
        <topology evidence="1">Multi-pass membrane protein</topology>
    </subcellularLocation>
</comment>
<keyword evidence="2" id="KW-0813">Transport</keyword>
<dbReference type="PANTHER" id="PTHR45826">
    <property type="entry name" value="POLYAMINE TRANSPORTER PUT1"/>
    <property type="match status" value="1"/>
</dbReference>
<keyword evidence="3" id="KW-1003">Cell membrane</keyword>
<dbReference type="PIRSF" id="PIRSF006060">
    <property type="entry name" value="AA_transporter"/>
    <property type="match status" value="1"/>
</dbReference>
<dbReference type="GO" id="GO:0015203">
    <property type="term" value="F:polyamine transmembrane transporter activity"/>
    <property type="evidence" value="ECO:0007669"/>
    <property type="project" value="UniProtKB-ARBA"/>
</dbReference>
<dbReference type="InterPro" id="IPR044566">
    <property type="entry name" value="RMV1-like"/>
</dbReference>
<evidence type="ECO:0000256" key="3">
    <source>
        <dbReference type="ARBA" id="ARBA00022475"/>
    </source>
</evidence>
<accession>A0A811PTB0</accession>
<evidence type="ECO:0000256" key="5">
    <source>
        <dbReference type="ARBA" id="ARBA00022847"/>
    </source>
</evidence>
<dbReference type="GO" id="GO:0005886">
    <property type="term" value="C:plasma membrane"/>
    <property type="evidence" value="ECO:0007669"/>
    <property type="project" value="UniProtKB-SubCell"/>
</dbReference>
<dbReference type="OrthoDB" id="5982228at2759"/>
<reference evidence="10" key="1">
    <citation type="submission" date="2020-10" db="EMBL/GenBank/DDBJ databases">
        <authorList>
            <person name="Han B."/>
            <person name="Lu T."/>
            <person name="Zhao Q."/>
            <person name="Huang X."/>
            <person name="Zhao Y."/>
        </authorList>
    </citation>
    <scope>NUCLEOTIDE SEQUENCE</scope>
</reference>